<sequence>MRKGPEVLASRHMTVDDGGVAAEAAAVRTPSWTVARFVSPVSCPACIAGLIAGIFGGDQVG</sequence>
<name>A0A1V3X2R4_MYCKA</name>
<evidence type="ECO:0000313" key="1">
    <source>
        <dbReference type="EMBL" id="OOK73368.1"/>
    </source>
</evidence>
<proteinExistence type="predicted"/>
<protein>
    <submittedName>
        <fullName evidence="1">Uncharacterized protein</fullName>
    </submittedName>
</protein>
<dbReference type="AlphaFoldDB" id="A0A1V3X2R4"/>
<comment type="caution">
    <text evidence="1">The sequence shown here is derived from an EMBL/GenBank/DDBJ whole genome shotgun (WGS) entry which is preliminary data.</text>
</comment>
<reference evidence="1 2" key="1">
    <citation type="submission" date="2017-02" db="EMBL/GenBank/DDBJ databases">
        <title>Complete genome sequences of Mycobacterium kansasii strains isolated from rhesus macaques.</title>
        <authorList>
            <person name="Panda A."/>
            <person name="Nagaraj S."/>
            <person name="Zhao X."/>
            <person name="Tettelin H."/>
            <person name="Detolla L.J."/>
        </authorList>
    </citation>
    <scope>NUCLEOTIDE SEQUENCE [LARGE SCALE GENOMIC DNA]</scope>
    <source>
        <strain evidence="1 2">11-3813</strain>
    </source>
</reference>
<organism evidence="1 2">
    <name type="scientific">Mycobacterium kansasii</name>
    <dbReference type="NCBI Taxonomy" id="1768"/>
    <lineage>
        <taxon>Bacteria</taxon>
        <taxon>Bacillati</taxon>
        <taxon>Actinomycetota</taxon>
        <taxon>Actinomycetes</taxon>
        <taxon>Mycobacteriales</taxon>
        <taxon>Mycobacteriaceae</taxon>
        <taxon>Mycobacterium</taxon>
    </lineage>
</organism>
<dbReference type="EMBL" id="MVBM01000004">
    <property type="protein sequence ID" value="OOK73368.1"/>
    <property type="molecule type" value="Genomic_DNA"/>
</dbReference>
<accession>A0A1V3X2R4</accession>
<dbReference type="Proteomes" id="UP000189229">
    <property type="component" value="Unassembled WGS sequence"/>
</dbReference>
<gene>
    <name evidence="1" type="ORF">BZL30_4880</name>
</gene>
<evidence type="ECO:0000313" key="2">
    <source>
        <dbReference type="Proteomes" id="UP000189229"/>
    </source>
</evidence>